<evidence type="ECO:0000256" key="3">
    <source>
        <dbReference type="ARBA" id="ARBA00022692"/>
    </source>
</evidence>
<dbReference type="PROSITE" id="PS51847">
    <property type="entry name" value="SMP"/>
    <property type="match status" value="1"/>
</dbReference>
<dbReference type="Pfam" id="PF15413">
    <property type="entry name" value="PH_11"/>
    <property type="match status" value="1"/>
</dbReference>
<dbReference type="Proteomes" id="UP000224634">
    <property type="component" value="Unassembled WGS sequence"/>
</dbReference>
<dbReference type="GO" id="GO:0005789">
    <property type="term" value="C:endoplasmic reticulum membrane"/>
    <property type="evidence" value="ECO:0007669"/>
    <property type="project" value="UniProtKB-SubCell"/>
</dbReference>
<feature type="transmembrane region" description="Helical" evidence="10">
    <location>
        <begin position="7"/>
        <end position="28"/>
    </location>
</feature>
<keyword evidence="2" id="KW-0813">Transport</keyword>
<dbReference type="PANTHER" id="PTHR13466:SF19">
    <property type="entry name" value="NUCLEUS-VACUOLE JUNCTION PROTEIN 2"/>
    <property type="match status" value="1"/>
</dbReference>
<feature type="compositionally biased region" description="Basic and acidic residues" evidence="9">
    <location>
        <begin position="42"/>
        <end position="56"/>
    </location>
</feature>
<feature type="compositionally biased region" description="Polar residues" evidence="9">
    <location>
        <begin position="716"/>
        <end position="728"/>
    </location>
</feature>
<dbReference type="CDD" id="cd21675">
    <property type="entry name" value="SMP_TEX2"/>
    <property type="match status" value="1"/>
</dbReference>
<dbReference type="GO" id="GO:0015914">
    <property type="term" value="P:phospholipid transport"/>
    <property type="evidence" value="ECO:0007669"/>
    <property type="project" value="TreeGrafter"/>
</dbReference>
<proteinExistence type="predicted"/>
<dbReference type="STRING" id="1447883.A0A2B7Z1G8"/>
<feature type="compositionally biased region" description="Polar residues" evidence="9">
    <location>
        <begin position="675"/>
        <end position="699"/>
    </location>
</feature>
<feature type="region of interest" description="Disordered" evidence="9">
    <location>
        <begin position="613"/>
        <end position="728"/>
    </location>
</feature>
<evidence type="ECO:0000313" key="12">
    <source>
        <dbReference type="EMBL" id="PGH26677.1"/>
    </source>
</evidence>
<keyword evidence="7" id="KW-0446">Lipid-binding</keyword>
<keyword evidence="13" id="KW-1185">Reference proteome</keyword>
<evidence type="ECO:0000256" key="1">
    <source>
        <dbReference type="ARBA" id="ARBA00004586"/>
    </source>
</evidence>
<evidence type="ECO:0000256" key="10">
    <source>
        <dbReference type="SAM" id="Phobius"/>
    </source>
</evidence>
<accession>A0A2B7Z1G8</accession>
<keyword evidence="4" id="KW-0256">Endoplasmic reticulum</keyword>
<feature type="region of interest" description="Disordered" evidence="9">
    <location>
        <begin position="39"/>
        <end position="59"/>
    </location>
</feature>
<evidence type="ECO:0000256" key="8">
    <source>
        <dbReference type="ARBA" id="ARBA00023136"/>
    </source>
</evidence>
<dbReference type="AlphaFoldDB" id="A0A2B7Z1G8"/>
<reference evidence="12 13" key="1">
    <citation type="submission" date="2017-10" db="EMBL/GenBank/DDBJ databases">
        <title>Comparative genomics in systemic dimorphic fungi from Ajellomycetaceae.</title>
        <authorList>
            <person name="Munoz J.F."/>
            <person name="Mcewen J.G."/>
            <person name="Clay O.K."/>
            <person name="Cuomo C.A."/>
        </authorList>
    </citation>
    <scope>NUCLEOTIDE SEQUENCE [LARGE SCALE GENOMIC DNA]</scope>
    <source>
        <strain evidence="12 13">UAMH7299</strain>
    </source>
</reference>
<dbReference type="GO" id="GO:1990456">
    <property type="term" value="P:mitochondrion-endoplasmic reticulum membrane tethering"/>
    <property type="evidence" value="ECO:0007669"/>
    <property type="project" value="TreeGrafter"/>
</dbReference>
<comment type="caution">
    <text evidence="12">The sequence shown here is derived from an EMBL/GenBank/DDBJ whole genome shotgun (WGS) entry which is preliminary data.</text>
</comment>
<keyword evidence="3 10" id="KW-0812">Transmembrane</keyword>
<feature type="compositionally biased region" description="Polar residues" evidence="9">
    <location>
        <begin position="844"/>
        <end position="855"/>
    </location>
</feature>
<feature type="compositionally biased region" description="Acidic residues" evidence="9">
    <location>
        <begin position="497"/>
        <end position="506"/>
    </location>
</feature>
<keyword evidence="5 10" id="KW-1133">Transmembrane helix</keyword>
<evidence type="ECO:0000256" key="4">
    <source>
        <dbReference type="ARBA" id="ARBA00022824"/>
    </source>
</evidence>
<evidence type="ECO:0000256" key="9">
    <source>
        <dbReference type="SAM" id="MobiDB-lite"/>
    </source>
</evidence>
<name>A0A2B7Z1G8_POLH7</name>
<gene>
    <name evidence="12" type="ORF">AJ80_01623</name>
</gene>
<dbReference type="PANTHER" id="PTHR13466">
    <property type="entry name" value="TEX2 PROTEIN-RELATED"/>
    <property type="match status" value="1"/>
</dbReference>
<evidence type="ECO:0000256" key="6">
    <source>
        <dbReference type="ARBA" id="ARBA00023055"/>
    </source>
</evidence>
<protein>
    <recommendedName>
        <fullName evidence="11">SMP-LTD domain-containing protein</fullName>
    </recommendedName>
</protein>
<feature type="compositionally biased region" description="Pro residues" evidence="9">
    <location>
        <begin position="769"/>
        <end position="782"/>
    </location>
</feature>
<feature type="region of interest" description="Disordered" evidence="9">
    <location>
        <begin position="742"/>
        <end position="907"/>
    </location>
</feature>
<dbReference type="GO" id="GO:0008289">
    <property type="term" value="F:lipid binding"/>
    <property type="evidence" value="ECO:0007669"/>
    <property type="project" value="UniProtKB-KW"/>
</dbReference>
<feature type="compositionally biased region" description="Basic and acidic residues" evidence="9">
    <location>
        <begin position="656"/>
        <end position="666"/>
    </location>
</feature>
<evidence type="ECO:0000259" key="11">
    <source>
        <dbReference type="PROSITE" id="PS51847"/>
    </source>
</evidence>
<evidence type="ECO:0000256" key="7">
    <source>
        <dbReference type="ARBA" id="ARBA00023121"/>
    </source>
</evidence>
<keyword evidence="8 10" id="KW-0472">Membrane</keyword>
<dbReference type="OrthoDB" id="26740at2759"/>
<evidence type="ECO:0000256" key="5">
    <source>
        <dbReference type="ARBA" id="ARBA00022989"/>
    </source>
</evidence>
<evidence type="ECO:0000256" key="2">
    <source>
        <dbReference type="ARBA" id="ARBA00022448"/>
    </source>
</evidence>
<dbReference type="InterPro" id="IPR031468">
    <property type="entry name" value="SMP_LBD"/>
</dbReference>
<keyword evidence="6" id="KW-0445">Lipid transport</keyword>
<feature type="domain" description="SMP-LTD" evidence="11">
    <location>
        <begin position="278"/>
        <end position="471"/>
    </location>
</feature>
<dbReference type="GO" id="GO:0032865">
    <property type="term" value="C:ERMES complex"/>
    <property type="evidence" value="ECO:0007669"/>
    <property type="project" value="TreeGrafter"/>
</dbReference>
<feature type="region of interest" description="Disordered" evidence="9">
    <location>
        <begin position="488"/>
        <end position="572"/>
    </location>
</feature>
<evidence type="ECO:0000313" key="13">
    <source>
        <dbReference type="Proteomes" id="UP000224634"/>
    </source>
</evidence>
<organism evidence="12 13">
    <name type="scientific">Polytolypa hystricis (strain UAMH7299)</name>
    <dbReference type="NCBI Taxonomy" id="1447883"/>
    <lineage>
        <taxon>Eukaryota</taxon>
        <taxon>Fungi</taxon>
        <taxon>Dikarya</taxon>
        <taxon>Ascomycota</taxon>
        <taxon>Pezizomycotina</taxon>
        <taxon>Eurotiomycetes</taxon>
        <taxon>Eurotiomycetidae</taxon>
        <taxon>Onygenales</taxon>
        <taxon>Onygenales incertae sedis</taxon>
        <taxon>Polytolypa</taxon>
    </lineage>
</organism>
<dbReference type="EMBL" id="PDNA01000014">
    <property type="protein sequence ID" value="PGH26677.1"/>
    <property type="molecule type" value="Genomic_DNA"/>
</dbReference>
<comment type="subcellular location">
    <subcellularLocation>
        <location evidence="1">Endoplasmic reticulum membrane</location>
    </subcellularLocation>
</comment>
<sequence>MGSLGSFLFVYVLGGVTFIPLILGLFLLHAHLTLPLVSQDSEQTKEDASDIRRPNDDQYSLKTGTDELAEKFQRAHEADVAAGYFAVCREYVPGGVNGKPPERTTPAGEVVAAESPSVYQSMYRSIFDRKQAPTIDPAKSNGKNTKKARNVFFVVLRHGHLMLYDDSEQIEVRYVISLAHHDVSIYGGGGLIPESELWIKRNAICLARKADTIPDPRDSKSSTLPFYLFSENLSEKEDFYFAILKNLEKVPDSPSSPPTSEHYDVKHIITLVQSLHSSEEHLQTRWINALLGRLFLALYRTPEMEETIRRKVSKKIARVKKPNFITRLVLQKIDPGEGAPFITNPRLKDLTVDGDCCAEADISYRGNFRLEVAATARIELGTRFKPREVDMVLAVVLKKLHGHALIRFKPPPSNRIWFSFETMPNMEMSIEPIVSSRQITYGVILRAIESRIREVVAESLVLPFWDDFPFLSTESQVFRGGIWRQAPKPTPTTFIPDETEEQEEGVTEPPTGGEGVEDLNVKDDPVMSVPILPDSPPPALTSRRSAKSVPSHMGDGASGTSSSVEKSALTDPPRALRAQTFSHVAGPVVTPDTVKVDHALWDPKDHDKDAASAMMEISSRSQRNSPVGTPVGSPPGVTPSSFHNRVIHGGSFSSQESKDSTLDSRSRATVYGDSITASAPSISRTSRANSTRSLSSETGKQIHENKSITMPIPKPSKNSDNSQVMGSINSAASVAKKWGMNVFGRNNDFPSKGNDKTYMPDHPIGRGRPLPPPGTPLPPPERFPFISNSISMPKRKPLPPPLLPERRPKDDTPWPSPKPPLPSRSISMAGNTMHSQEELLVITVPQSSEPSTPTSGVGPKPTDETQVAAEGRDTSSSESLPMATRVDVVPEASAERMSHSSGEILSV</sequence>